<protein>
    <submittedName>
        <fullName evidence="1">Uncharacterized protein</fullName>
    </submittedName>
</protein>
<name>A0A6F8T7G8_9GAMM</name>
<reference evidence="1" key="1">
    <citation type="journal article" date="2020" name="Microbiol. Resour. Announc.">
        <title>Complete Genome Sequence of Novel Psychrotolerant Legionella Strain TUM19329, Isolated from Antarctic Lake Sediment.</title>
        <authorList>
            <person name="Shimada S."/>
            <person name="Nakai R."/>
            <person name="Aoki K."/>
            <person name="Shimoeda N."/>
            <person name="Ohno G."/>
            <person name="Miyazaki Y."/>
            <person name="Kudoh S."/>
            <person name="Imura S."/>
            <person name="Watanabe K."/>
            <person name="Ishii Y."/>
            <person name="Tateda K."/>
        </authorList>
    </citation>
    <scope>NUCLEOTIDE SEQUENCE [LARGE SCALE GENOMIC DNA]</scope>
    <source>
        <strain evidence="1">TUM19329</strain>
    </source>
</reference>
<proteinExistence type="predicted"/>
<accession>A0A6F8T7G8</accession>
<dbReference type="RefSeq" id="WP_173237885.1">
    <property type="nucleotide sequence ID" value="NZ_AP022839.1"/>
</dbReference>
<evidence type="ECO:0000313" key="2">
    <source>
        <dbReference type="Proteomes" id="UP000502894"/>
    </source>
</evidence>
<evidence type="ECO:0000313" key="1">
    <source>
        <dbReference type="EMBL" id="BCA96625.1"/>
    </source>
</evidence>
<dbReference type="Proteomes" id="UP000502894">
    <property type="component" value="Chromosome"/>
</dbReference>
<dbReference type="AlphaFoldDB" id="A0A6F8T7G8"/>
<gene>
    <name evidence="1" type="ORF">TUM19329_29860</name>
</gene>
<dbReference type="EMBL" id="AP022839">
    <property type="protein sequence ID" value="BCA96625.1"/>
    <property type="molecule type" value="Genomic_DNA"/>
</dbReference>
<dbReference type="KEGG" id="lant:TUM19329_29860"/>
<sequence length="62" mass="6524">MSDINMLELAKKLRLTGIPDTLLARVEQARAASLAASQGSEERARLVVPGSLRAGCFAAGKI</sequence>
<keyword evidence="2" id="KW-1185">Reference proteome</keyword>
<organism evidence="1 2">
    <name type="scientific">Legionella antarctica</name>
    <dbReference type="NCBI Taxonomy" id="2708020"/>
    <lineage>
        <taxon>Bacteria</taxon>
        <taxon>Pseudomonadati</taxon>
        <taxon>Pseudomonadota</taxon>
        <taxon>Gammaproteobacteria</taxon>
        <taxon>Legionellales</taxon>
        <taxon>Legionellaceae</taxon>
        <taxon>Legionella</taxon>
    </lineage>
</organism>